<name>A0A4Y2BDJ0_ARAVE</name>
<feature type="compositionally biased region" description="Basic and acidic residues" evidence="1">
    <location>
        <begin position="70"/>
        <end position="87"/>
    </location>
</feature>
<keyword evidence="3" id="KW-1185">Reference proteome</keyword>
<proteinExistence type="predicted"/>
<organism evidence="2 3">
    <name type="scientific">Araneus ventricosus</name>
    <name type="common">Orbweaver spider</name>
    <name type="synonym">Epeira ventricosa</name>
    <dbReference type="NCBI Taxonomy" id="182803"/>
    <lineage>
        <taxon>Eukaryota</taxon>
        <taxon>Metazoa</taxon>
        <taxon>Ecdysozoa</taxon>
        <taxon>Arthropoda</taxon>
        <taxon>Chelicerata</taxon>
        <taxon>Arachnida</taxon>
        <taxon>Araneae</taxon>
        <taxon>Araneomorphae</taxon>
        <taxon>Entelegynae</taxon>
        <taxon>Araneoidea</taxon>
        <taxon>Araneidae</taxon>
        <taxon>Araneus</taxon>
    </lineage>
</organism>
<accession>A0A4Y2BDJ0</accession>
<reference evidence="2 3" key="1">
    <citation type="journal article" date="2019" name="Sci. Rep.">
        <title>Orb-weaving spider Araneus ventricosus genome elucidates the spidroin gene catalogue.</title>
        <authorList>
            <person name="Kono N."/>
            <person name="Nakamura H."/>
            <person name="Ohtoshi R."/>
            <person name="Moran D.A.P."/>
            <person name="Shinohara A."/>
            <person name="Yoshida Y."/>
            <person name="Fujiwara M."/>
            <person name="Mori M."/>
            <person name="Tomita M."/>
            <person name="Arakawa K."/>
        </authorList>
    </citation>
    <scope>NUCLEOTIDE SEQUENCE [LARGE SCALE GENOMIC DNA]</scope>
</reference>
<dbReference type="EMBL" id="BGPR01000065">
    <property type="protein sequence ID" value="GBL89549.1"/>
    <property type="molecule type" value="Genomic_DNA"/>
</dbReference>
<evidence type="ECO:0000313" key="3">
    <source>
        <dbReference type="Proteomes" id="UP000499080"/>
    </source>
</evidence>
<sequence>MTTYISKRSDLKSVTTEYLGPENPGGAIEPLKAKVFSFLNSFKTPNQPWKGNLGKTHDLCNHQKKRKKSQKENKWKNSNNDKDKKFGFEPFDKFRIIHFKLVTRSGNLRSAFRVTVWTKETRFEY</sequence>
<dbReference type="AlphaFoldDB" id="A0A4Y2BDJ0"/>
<gene>
    <name evidence="2" type="ORF">AVEN_87880_1</name>
</gene>
<feature type="region of interest" description="Disordered" evidence="1">
    <location>
        <begin position="45"/>
        <end position="87"/>
    </location>
</feature>
<comment type="caution">
    <text evidence="2">The sequence shown here is derived from an EMBL/GenBank/DDBJ whole genome shotgun (WGS) entry which is preliminary data.</text>
</comment>
<dbReference type="Proteomes" id="UP000499080">
    <property type="component" value="Unassembled WGS sequence"/>
</dbReference>
<protein>
    <submittedName>
        <fullName evidence="2">Uncharacterized protein</fullName>
    </submittedName>
</protein>
<evidence type="ECO:0000256" key="1">
    <source>
        <dbReference type="SAM" id="MobiDB-lite"/>
    </source>
</evidence>
<evidence type="ECO:0000313" key="2">
    <source>
        <dbReference type="EMBL" id="GBL89549.1"/>
    </source>
</evidence>